<feature type="domain" description="LytR/CpsA/Psr regulator C-terminal" evidence="3">
    <location>
        <begin position="140"/>
        <end position="229"/>
    </location>
</feature>
<keyword evidence="2" id="KW-0812">Transmembrane</keyword>
<keyword evidence="5" id="KW-1185">Reference proteome</keyword>
<evidence type="ECO:0000259" key="3">
    <source>
        <dbReference type="Pfam" id="PF13399"/>
    </source>
</evidence>
<gene>
    <name evidence="4" type="ORF">ACFQGD_04795</name>
</gene>
<keyword evidence="2" id="KW-1133">Transmembrane helix</keyword>
<feature type="compositionally biased region" description="Polar residues" evidence="1">
    <location>
        <begin position="61"/>
        <end position="85"/>
    </location>
</feature>
<evidence type="ECO:0000256" key="1">
    <source>
        <dbReference type="SAM" id="MobiDB-lite"/>
    </source>
</evidence>
<feature type="transmembrane region" description="Helical" evidence="2">
    <location>
        <begin position="12"/>
        <end position="33"/>
    </location>
</feature>
<comment type="caution">
    <text evidence="4">The sequence shown here is derived from an EMBL/GenBank/DDBJ whole genome shotgun (WGS) entry which is preliminary data.</text>
</comment>
<sequence length="236" mass="23706">MNLPGLSRPLRAAGLALVGVAVIAVAIGTVTVITGDADEAAAPSGEQTTTTAPGEGDGGESPTSAPGSPSESPSDAVTESETATSEPDDGASDGSDGSDAGKDGAGAGDGAGDGGKATDRPGGKDDVGSGKDGSALWEMVDVRVYNNSKISGLATRASRDLEARGWDVVETGNYSDGVIYTTTVYYREGTNEEAAAQAIGENFSMRVRPRFDGIKDASPGVIVIVTKDYEGREAGK</sequence>
<dbReference type="EMBL" id="JBHSXX010000001">
    <property type="protein sequence ID" value="MFC6866455.1"/>
    <property type="molecule type" value="Genomic_DNA"/>
</dbReference>
<dbReference type="InterPro" id="IPR027381">
    <property type="entry name" value="LytR/CpsA/Psr_C"/>
</dbReference>
<feature type="compositionally biased region" description="Basic and acidic residues" evidence="1">
    <location>
        <begin position="116"/>
        <end position="129"/>
    </location>
</feature>
<protein>
    <submittedName>
        <fullName evidence="4">LytR C-terminal domain-containing protein</fullName>
    </submittedName>
</protein>
<proteinExistence type="predicted"/>
<name>A0ABW2BTZ2_9PSEU</name>
<dbReference type="RefSeq" id="WP_345399682.1">
    <property type="nucleotide sequence ID" value="NZ_BAABLA010000092.1"/>
</dbReference>
<dbReference type="Pfam" id="PF13399">
    <property type="entry name" value="LytR_C"/>
    <property type="match status" value="1"/>
</dbReference>
<evidence type="ECO:0000313" key="5">
    <source>
        <dbReference type="Proteomes" id="UP001596337"/>
    </source>
</evidence>
<feature type="region of interest" description="Disordered" evidence="1">
    <location>
        <begin position="38"/>
        <end position="133"/>
    </location>
</feature>
<evidence type="ECO:0000313" key="4">
    <source>
        <dbReference type="EMBL" id="MFC6866455.1"/>
    </source>
</evidence>
<dbReference type="Proteomes" id="UP001596337">
    <property type="component" value="Unassembled WGS sequence"/>
</dbReference>
<dbReference type="Gene3D" id="3.30.70.2390">
    <property type="match status" value="1"/>
</dbReference>
<evidence type="ECO:0000256" key="2">
    <source>
        <dbReference type="SAM" id="Phobius"/>
    </source>
</evidence>
<organism evidence="4 5">
    <name type="scientific">Haloechinothrix salitolerans</name>
    <dbReference type="NCBI Taxonomy" id="926830"/>
    <lineage>
        <taxon>Bacteria</taxon>
        <taxon>Bacillati</taxon>
        <taxon>Actinomycetota</taxon>
        <taxon>Actinomycetes</taxon>
        <taxon>Pseudonocardiales</taxon>
        <taxon>Pseudonocardiaceae</taxon>
        <taxon>Haloechinothrix</taxon>
    </lineage>
</organism>
<reference evidence="5" key="1">
    <citation type="journal article" date="2019" name="Int. J. Syst. Evol. Microbiol.">
        <title>The Global Catalogue of Microorganisms (GCM) 10K type strain sequencing project: providing services to taxonomists for standard genome sequencing and annotation.</title>
        <authorList>
            <consortium name="The Broad Institute Genomics Platform"/>
            <consortium name="The Broad Institute Genome Sequencing Center for Infectious Disease"/>
            <person name="Wu L."/>
            <person name="Ma J."/>
        </authorList>
    </citation>
    <scope>NUCLEOTIDE SEQUENCE [LARGE SCALE GENOMIC DNA]</scope>
    <source>
        <strain evidence="5">KCTC 32255</strain>
    </source>
</reference>
<feature type="compositionally biased region" description="Gly residues" evidence="1">
    <location>
        <begin position="103"/>
        <end position="115"/>
    </location>
</feature>
<keyword evidence="2" id="KW-0472">Membrane</keyword>
<accession>A0ABW2BTZ2</accession>